<feature type="region of interest" description="Disordered" evidence="1">
    <location>
        <begin position="358"/>
        <end position="388"/>
    </location>
</feature>
<accession>A0A8S9GR45</accession>
<proteinExistence type="predicted"/>
<feature type="region of interest" description="Disordered" evidence="1">
    <location>
        <begin position="74"/>
        <end position="147"/>
    </location>
</feature>
<sequence>MSSSQSDKKGSAARAEETGLRTSSSDPIAPDVAPACLPVSFLLGINWLAVMPKKVSCDPTPSVEAGVPLAPDALAQPSSCSTTPGPVAEKEQTVETMPPPPVKREIVLALRAPSATPGAPPKGMKRSCTTSETTKKKRCIKSEEGETSLRGGTGLLTLLIGDCGSKVGRLSKELANSREAPSQPEAKLKIVEESHATETSQLEIRISDLERDLGKTASSLLKVKQEKKAKSSEVRHLQCRIQSEEGSKGCEVTAAATALRAKFETSLTKIAGSLDSLMVVRNSDVALASVDGSLSGIQLVADEGGSSPTGEEVKLSARREELAAIVGDFNAILAGLKSECNLFSDLDELKEQCPLVETSGDETAPHPNDAGGEGEGVGEDDVPASRDSPDLQTLWVRMERQNFRSRIRILILMPLRLMSPAWLGLGHDLGSESRLGCWDSVVKRLASLEFADDGGHIALS</sequence>
<evidence type="ECO:0000313" key="2">
    <source>
        <dbReference type="EMBL" id="KAF2546697.1"/>
    </source>
</evidence>
<protein>
    <submittedName>
        <fullName evidence="2">Uncharacterized protein</fullName>
    </submittedName>
</protein>
<name>A0A8S9GR45_BRACR</name>
<reference evidence="2" key="1">
    <citation type="submission" date="2019-12" db="EMBL/GenBank/DDBJ databases">
        <title>Genome sequencing and annotation of Brassica cretica.</title>
        <authorList>
            <person name="Studholme D.J."/>
            <person name="Sarris P.F."/>
        </authorList>
    </citation>
    <scope>NUCLEOTIDE SEQUENCE</scope>
    <source>
        <strain evidence="2">PFS-102/07</strain>
        <tissue evidence="2">Leaf</tissue>
    </source>
</reference>
<feature type="compositionally biased region" description="Basic and acidic residues" evidence="1">
    <location>
        <begin position="1"/>
        <end position="19"/>
    </location>
</feature>
<evidence type="ECO:0000256" key="1">
    <source>
        <dbReference type="SAM" id="MobiDB-lite"/>
    </source>
</evidence>
<gene>
    <name evidence="2" type="ORF">F2Q70_00021613</name>
</gene>
<dbReference type="AlphaFoldDB" id="A0A8S9GR45"/>
<organism evidence="2">
    <name type="scientific">Brassica cretica</name>
    <name type="common">Mustard</name>
    <dbReference type="NCBI Taxonomy" id="69181"/>
    <lineage>
        <taxon>Eukaryota</taxon>
        <taxon>Viridiplantae</taxon>
        <taxon>Streptophyta</taxon>
        <taxon>Embryophyta</taxon>
        <taxon>Tracheophyta</taxon>
        <taxon>Spermatophyta</taxon>
        <taxon>Magnoliopsida</taxon>
        <taxon>eudicotyledons</taxon>
        <taxon>Gunneridae</taxon>
        <taxon>Pentapetalae</taxon>
        <taxon>rosids</taxon>
        <taxon>malvids</taxon>
        <taxon>Brassicales</taxon>
        <taxon>Brassicaceae</taxon>
        <taxon>Brassiceae</taxon>
        <taxon>Brassica</taxon>
    </lineage>
</organism>
<dbReference type="EMBL" id="QGKY02001925">
    <property type="protein sequence ID" value="KAF2546697.1"/>
    <property type="molecule type" value="Genomic_DNA"/>
</dbReference>
<feature type="region of interest" description="Disordered" evidence="1">
    <location>
        <begin position="1"/>
        <end position="31"/>
    </location>
</feature>
<comment type="caution">
    <text evidence="2">The sequence shown here is derived from an EMBL/GenBank/DDBJ whole genome shotgun (WGS) entry which is preliminary data.</text>
</comment>